<name>M5EW85_9HYPH</name>
<evidence type="ECO:0000313" key="1">
    <source>
        <dbReference type="EMBL" id="CCV09274.1"/>
    </source>
</evidence>
<protein>
    <submittedName>
        <fullName evidence="1">Uncharacterized protein</fullName>
    </submittedName>
</protein>
<reference evidence="1 2" key="1">
    <citation type="submission" date="2013-02" db="EMBL/GenBank/DDBJ databases">
        <authorList>
            <person name="Genoscope - CEA"/>
        </authorList>
    </citation>
    <scope>NUCLEOTIDE SEQUENCE [LARGE SCALE GENOMIC DNA]</scope>
    <source>
        <strain evidence="1 2">STM 2683</strain>
    </source>
</reference>
<organism evidence="1 2">
    <name type="scientific">Mesorhizobium metallidurans STM 2683</name>
    <dbReference type="NCBI Taxonomy" id="1297569"/>
    <lineage>
        <taxon>Bacteria</taxon>
        <taxon>Pseudomonadati</taxon>
        <taxon>Pseudomonadota</taxon>
        <taxon>Alphaproteobacteria</taxon>
        <taxon>Hyphomicrobiales</taxon>
        <taxon>Phyllobacteriaceae</taxon>
        <taxon>Mesorhizobium</taxon>
    </lineage>
</organism>
<dbReference type="EMBL" id="CAUM01000168">
    <property type="protein sequence ID" value="CCV09274.1"/>
    <property type="molecule type" value="Genomic_DNA"/>
</dbReference>
<comment type="caution">
    <text evidence="1">The sequence shown here is derived from an EMBL/GenBank/DDBJ whole genome shotgun (WGS) entry which is preliminary data.</text>
</comment>
<gene>
    <name evidence="1" type="ORF">MESS2_960020</name>
</gene>
<proteinExistence type="predicted"/>
<keyword evidence="2" id="KW-1185">Reference proteome</keyword>
<evidence type="ECO:0000313" key="2">
    <source>
        <dbReference type="Proteomes" id="UP000012062"/>
    </source>
</evidence>
<accession>M5EW85</accession>
<dbReference type="Proteomes" id="UP000012062">
    <property type="component" value="Unassembled WGS sequence"/>
</dbReference>
<sequence length="58" mass="6321">MSLPSVMTEDTGDATFPDAEADLRRAKITLAVIEVVFPRPGHVEYPVPANVAAPWSRQ</sequence>
<dbReference type="AlphaFoldDB" id="M5EW85"/>